<reference evidence="1 2" key="1">
    <citation type="submission" date="2020-06" db="EMBL/GenBank/DDBJ databases">
        <title>Characterization of fructooligosaccharide metabolism and fructooligosaccharide-degrading enzymes in human commensal butyrate producers.</title>
        <authorList>
            <person name="Tanno H."/>
            <person name="Fujii T."/>
            <person name="Hirano K."/>
            <person name="Maeno S."/>
            <person name="Tonozuka T."/>
            <person name="Sakamoto M."/>
            <person name="Ohkuma M."/>
            <person name="Tochio T."/>
            <person name="Endo A."/>
        </authorList>
    </citation>
    <scope>NUCLEOTIDE SEQUENCE [LARGE SCALE GENOMIC DNA]</scope>
    <source>
        <strain evidence="1 2">JCM 31056</strain>
    </source>
</reference>
<evidence type="ECO:0000313" key="1">
    <source>
        <dbReference type="EMBL" id="GFO88123.1"/>
    </source>
</evidence>
<evidence type="ECO:0000313" key="2">
    <source>
        <dbReference type="Proteomes" id="UP000620147"/>
    </source>
</evidence>
<name>A0ABQ1DZH7_9FIRM</name>
<accession>A0ABQ1DZH7</accession>
<gene>
    <name evidence="1" type="ORF">BUFA31_12870</name>
</gene>
<dbReference type="Proteomes" id="UP000620147">
    <property type="component" value="Unassembled WGS sequence"/>
</dbReference>
<protein>
    <submittedName>
        <fullName evidence="1">Uncharacterized protein</fullName>
    </submittedName>
</protein>
<dbReference type="EMBL" id="BLYJ01000013">
    <property type="protein sequence ID" value="GFO88123.1"/>
    <property type="molecule type" value="Genomic_DNA"/>
</dbReference>
<proteinExistence type="predicted"/>
<sequence>MLSPACFLPLMKQHPYFVYSLEKYFGYYQAHCKRNDFSLSTCDELIRSLYDDYDHSPHIYNYLQAFYRSVCVSYTDLLSYYEDFSIVCKKNQLRYDDFDLYDNLQTAHQDFSTSYENLLAYYNDFPVVCEDLLTSYDDITDLYEALQTETSYDLKDATRDYYYSLFQLVQLLREWLRLFSNRYYSFAFQDEGNSNSLLRFQNADDAVAIDPLIYNCFTTKERLKHYRFAVNLLKKRGHSLSPDLDKQLYYSFFCTSYDEDRYKILCSLKKQLHKNDIPTNISKLFYLCFSTLEFVENPQFSALRQFRELVCSPEITRRLAYTLNEASLKKVSSDSNKDTDTNLHVYLQKLQTALESAKRSHQYDDIFCTLSALFSDSKSFKIPPIPSKLMDNKTLNKEISKYRKQAQAARKELPSSVASFVAALNDFIADALELSLEHKKQRHSYGYTHPFWFQCEPHALDMLEGDPPSVPILFEPNDYVTGPCTKMFFTRLHRIIWPKASSDPNTSYSTADYFIGAFVTAHLLEQQMVSAPSPALDEVYFPGDSFLDEDEESEVTNLWLWAQNFLKTAQSYPQYVDNYEGHAAQVPHKLPLKMSGTDFPLLTHTIQWFYPEDTLTNLMYDILLSTEDKLLDSCWFLLPSDQLISRTEDYLSKGADYWNSIRQNQDPFAND</sequence>
<keyword evidence="2" id="KW-1185">Reference proteome</keyword>
<comment type="caution">
    <text evidence="1">The sequence shown here is derived from an EMBL/GenBank/DDBJ whole genome shotgun (WGS) entry which is preliminary data.</text>
</comment>
<organism evidence="1 2">
    <name type="scientific">Butyricicoccus faecihominis</name>
    <dbReference type="NCBI Taxonomy" id="1712515"/>
    <lineage>
        <taxon>Bacteria</taxon>
        <taxon>Bacillati</taxon>
        <taxon>Bacillota</taxon>
        <taxon>Clostridia</taxon>
        <taxon>Eubacteriales</taxon>
        <taxon>Butyricicoccaceae</taxon>
        <taxon>Butyricicoccus</taxon>
    </lineage>
</organism>